<comment type="caution">
    <text evidence="7">The sequence shown here is derived from an EMBL/GenBank/DDBJ whole genome shotgun (WGS) entry which is preliminary data.</text>
</comment>
<reference evidence="7" key="1">
    <citation type="journal article" date="2020" name="Stud. Mycol.">
        <title>101 Dothideomycetes genomes: a test case for predicting lifestyles and emergence of pathogens.</title>
        <authorList>
            <person name="Haridas S."/>
            <person name="Albert R."/>
            <person name="Binder M."/>
            <person name="Bloem J."/>
            <person name="Labutti K."/>
            <person name="Salamov A."/>
            <person name="Andreopoulos B."/>
            <person name="Baker S."/>
            <person name="Barry K."/>
            <person name="Bills G."/>
            <person name="Bluhm B."/>
            <person name="Cannon C."/>
            <person name="Castanera R."/>
            <person name="Culley D."/>
            <person name="Daum C."/>
            <person name="Ezra D."/>
            <person name="Gonzalez J."/>
            <person name="Henrissat B."/>
            <person name="Kuo A."/>
            <person name="Liang C."/>
            <person name="Lipzen A."/>
            <person name="Lutzoni F."/>
            <person name="Magnuson J."/>
            <person name="Mondo S."/>
            <person name="Nolan M."/>
            <person name="Ohm R."/>
            <person name="Pangilinan J."/>
            <person name="Park H.-J."/>
            <person name="Ramirez L."/>
            <person name="Alfaro M."/>
            <person name="Sun H."/>
            <person name="Tritt A."/>
            <person name="Yoshinaga Y."/>
            <person name="Zwiers L.-H."/>
            <person name="Turgeon B."/>
            <person name="Goodwin S."/>
            <person name="Spatafora J."/>
            <person name="Crous P."/>
            <person name="Grigoriev I."/>
        </authorList>
    </citation>
    <scope>NUCLEOTIDE SEQUENCE</scope>
    <source>
        <strain evidence="7">CBS 101060</strain>
    </source>
</reference>
<dbReference type="GO" id="GO:0003677">
    <property type="term" value="F:DNA binding"/>
    <property type="evidence" value="ECO:0007669"/>
    <property type="project" value="InterPro"/>
</dbReference>
<gene>
    <name evidence="7" type="ORF">M501DRAFT_1055127</name>
</gene>
<dbReference type="InterPro" id="IPR006591">
    <property type="entry name" value="RNAP_P/RPABC4"/>
</dbReference>
<proteinExistence type="inferred from homology"/>
<dbReference type="PANTHER" id="PTHR12056">
    <property type="entry name" value="DNA-DIRECTED RNA POLYMERASES I, II, AND III"/>
    <property type="match status" value="1"/>
</dbReference>
<dbReference type="OrthoDB" id="5585087at2759"/>
<dbReference type="Proteomes" id="UP000799429">
    <property type="component" value="Unassembled WGS sequence"/>
</dbReference>
<keyword evidence="8" id="KW-1185">Reference proteome</keyword>
<dbReference type="InterPro" id="IPR039747">
    <property type="entry name" value="RPABC4"/>
</dbReference>
<accession>A0A9P4VR00</accession>
<keyword evidence="3" id="KW-0862">Zinc</keyword>
<protein>
    <submittedName>
        <fullName evidence="7">Uncharacterized protein</fullName>
    </submittedName>
</protein>
<dbReference type="GO" id="GO:0008270">
    <property type="term" value="F:zinc ion binding"/>
    <property type="evidence" value="ECO:0007669"/>
    <property type="project" value="InterPro"/>
</dbReference>
<comment type="similarity">
    <text evidence="5">Belongs to the archaeal Rpo12/eukaryotic RPC10 RNA polymerase subunit family.</text>
</comment>
<evidence type="ECO:0000313" key="7">
    <source>
        <dbReference type="EMBL" id="KAF2842426.1"/>
    </source>
</evidence>
<dbReference type="GO" id="GO:0003899">
    <property type="term" value="F:DNA-directed RNA polymerase activity"/>
    <property type="evidence" value="ECO:0007669"/>
    <property type="project" value="InterPro"/>
</dbReference>
<sequence length="133" mass="15105">MSSTPYTGPSSSNPTGTGTTYNMTTATSYEDTSRPVQYACGDCDAKVTLKMGDAIRCKECGHRVLYKERTNSSRRDRPGYREWDKITHTREMCQFRETSKGAVDGLCAAYISEQSIFSGRKKIEWTWIKRFSQ</sequence>
<dbReference type="GO" id="GO:0005666">
    <property type="term" value="C:RNA polymerase III complex"/>
    <property type="evidence" value="ECO:0007669"/>
    <property type="project" value="TreeGrafter"/>
</dbReference>
<keyword evidence="2" id="KW-0479">Metal-binding</keyword>
<dbReference type="SUPFAM" id="SSF63393">
    <property type="entry name" value="RNA polymerase subunits"/>
    <property type="match status" value="1"/>
</dbReference>
<organism evidence="7 8">
    <name type="scientific">Patellaria atrata CBS 101060</name>
    <dbReference type="NCBI Taxonomy" id="1346257"/>
    <lineage>
        <taxon>Eukaryota</taxon>
        <taxon>Fungi</taxon>
        <taxon>Dikarya</taxon>
        <taxon>Ascomycota</taxon>
        <taxon>Pezizomycotina</taxon>
        <taxon>Dothideomycetes</taxon>
        <taxon>Dothideomycetes incertae sedis</taxon>
        <taxon>Patellariales</taxon>
        <taxon>Patellariaceae</taxon>
        <taxon>Patellaria</taxon>
    </lineage>
</organism>
<evidence type="ECO:0000256" key="6">
    <source>
        <dbReference type="SAM" id="MobiDB-lite"/>
    </source>
</evidence>
<dbReference type="GO" id="GO:0005665">
    <property type="term" value="C:RNA polymerase II, core complex"/>
    <property type="evidence" value="ECO:0007669"/>
    <property type="project" value="TreeGrafter"/>
</dbReference>
<dbReference type="SMART" id="SM00659">
    <property type="entry name" value="RPOLCX"/>
    <property type="match status" value="1"/>
</dbReference>
<evidence type="ECO:0000313" key="8">
    <source>
        <dbReference type="Proteomes" id="UP000799429"/>
    </source>
</evidence>
<dbReference type="InterPro" id="IPR029040">
    <property type="entry name" value="RPABC4/Spt4"/>
</dbReference>
<keyword evidence="4" id="KW-0539">Nucleus</keyword>
<dbReference type="EMBL" id="MU006090">
    <property type="protein sequence ID" value="KAF2842426.1"/>
    <property type="molecule type" value="Genomic_DNA"/>
</dbReference>
<evidence type="ECO:0000256" key="1">
    <source>
        <dbReference type="ARBA" id="ARBA00004123"/>
    </source>
</evidence>
<dbReference type="GO" id="GO:0006351">
    <property type="term" value="P:DNA-templated transcription"/>
    <property type="evidence" value="ECO:0007669"/>
    <property type="project" value="InterPro"/>
</dbReference>
<dbReference type="Pfam" id="PF03604">
    <property type="entry name" value="Zn_ribbon_RPAB4"/>
    <property type="match status" value="1"/>
</dbReference>
<comment type="subcellular location">
    <subcellularLocation>
        <location evidence="1">Nucleus</location>
    </subcellularLocation>
</comment>
<dbReference type="AlphaFoldDB" id="A0A9P4VR00"/>
<feature type="compositionally biased region" description="Low complexity" evidence="6">
    <location>
        <begin position="1"/>
        <end position="27"/>
    </location>
</feature>
<evidence type="ECO:0000256" key="3">
    <source>
        <dbReference type="ARBA" id="ARBA00022833"/>
    </source>
</evidence>
<name>A0A9P4VR00_9PEZI</name>
<feature type="region of interest" description="Disordered" evidence="6">
    <location>
        <begin position="1"/>
        <end position="28"/>
    </location>
</feature>
<evidence type="ECO:0000256" key="4">
    <source>
        <dbReference type="ARBA" id="ARBA00023242"/>
    </source>
</evidence>
<dbReference type="Gene3D" id="2.20.28.30">
    <property type="entry name" value="RNA polymerase ii, chain L"/>
    <property type="match status" value="1"/>
</dbReference>
<dbReference type="GO" id="GO:0005736">
    <property type="term" value="C:RNA polymerase I complex"/>
    <property type="evidence" value="ECO:0007669"/>
    <property type="project" value="TreeGrafter"/>
</dbReference>
<evidence type="ECO:0000256" key="2">
    <source>
        <dbReference type="ARBA" id="ARBA00022723"/>
    </source>
</evidence>
<dbReference type="PANTHER" id="PTHR12056:SF2">
    <property type="entry name" value="GEO11084P1"/>
    <property type="match status" value="1"/>
</dbReference>
<evidence type="ECO:0000256" key="5">
    <source>
        <dbReference type="ARBA" id="ARBA00025770"/>
    </source>
</evidence>